<dbReference type="Gene3D" id="3.40.47.10">
    <property type="match status" value="1"/>
</dbReference>
<dbReference type="PROSITE" id="PS00606">
    <property type="entry name" value="KS3_1"/>
    <property type="match status" value="1"/>
</dbReference>
<dbReference type="GO" id="GO:0044550">
    <property type="term" value="P:secondary metabolite biosynthetic process"/>
    <property type="evidence" value="ECO:0007669"/>
    <property type="project" value="TreeGrafter"/>
</dbReference>
<feature type="active site" description="Proton donor; for dehydratase activity" evidence="6">
    <location>
        <position position="1164"/>
    </location>
</feature>
<dbReference type="InterPro" id="IPR020841">
    <property type="entry name" value="PKS_Beta-ketoAc_synthase_dom"/>
</dbReference>
<dbReference type="SUPFAM" id="SSF47336">
    <property type="entry name" value="ACP-like"/>
    <property type="match status" value="1"/>
</dbReference>
<dbReference type="PANTHER" id="PTHR43775">
    <property type="entry name" value="FATTY ACID SYNTHASE"/>
    <property type="match status" value="1"/>
</dbReference>
<keyword evidence="3" id="KW-0808">Transferase</keyword>
<protein>
    <submittedName>
        <fullName evidence="9">Ketoacyl-synt-domain-containing protein</fullName>
    </submittedName>
</protein>
<dbReference type="Gene3D" id="3.30.70.3290">
    <property type="match status" value="1"/>
</dbReference>
<dbReference type="InterPro" id="IPR036736">
    <property type="entry name" value="ACP-like_sf"/>
</dbReference>
<dbReference type="Gene3D" id="3.40.366.10">
    <property type="entry name" value="Malonyl-Coenzyme A Acyl Carrier Protein, domain 2"/>
    <property type="match status" value="1"/>
</dbReference>
<dbReference type="EMBL" id="ML996148">
    <property type="protein sequence ID" value="KAF2734444.1"/>
    <property type="molecule type" value="Genomic_DNA"/>
</dbReference>
<dbReference type="GO" id="GO:0016491">
    <property type="term" value="F:oxidoreductase activity"/>
    <property type="evidence" value="ECO:0007669"/>
    <property type="project" value="UniProtKB-KW"/>
</dbReference>
<keyword evidence="1" id="KW-0596">Phosphopantetheine</keyword>
<dbReference type="InterPro" id="IPR001227">
    <property type="entry name" value="Ac_transferase_dom_sf"/>
</dbReference>
<dbReference type="InterPro" id="IPR057326">
    <property type="entry name" value="KR_dom"/>
</dbReference>
<evidence type="ECO:0000259" key="8">
    <source>
        <dbReference type="PROSITE" id="PS52019"/>
    </source>
</evidence>
<name>A0A9P4V1E7_9PLEO</name>
<dbReference type="SMART" id="SM00822">
    <property type="entry name" value="PKS_KR"/>
    <property type="match status" value="1"/>
</dbReference>
<dbReference type="Pfam" id="PF14765">
    <property type="entry name" value="PS-DH"/>
    <property type="match status" value="1"/>
</dbReference>
<dbReference type="Gene3D" id="3.10.129.110">
    <property type="entry name" value="Polyketide synthase dehydratase"/>
    <property type="match status" value="1"/>
</dbReference>
<evidence type="ECO:0000313" key="10">
    <source>
        <dbReference type="Proteomes" id="UP000799444"/>
    </source>
</evidence>
<reference evidence="9" key="1">
    <citation type="journal article" date="2020" name="Stud. Mycol.">
        <title>101 Dothideomycetes genomes: a test case for predicting lifestyles and emergence of pathogens.</title>
        <authorList>
            <person name="Haridas S."/>
            <person name="Albert R."/>
            <person name="Binder M."/>
            <person name="Bloem J."/>
            <person name="Labutti K."/>
            <person name="Salamov A."/>
            <person name="Andreopoulos B."/>
            <person name="Baker S."/>
            <person name="Barry K."/>
            <person name="Bills G."/>
            <person name="Bluhm B."/>
            <person name="Cannon C."/>
            <person name="Castanera R."/>
            <person name="Culley D."/>
            <person name="Daum C."/>
            <person name="Ezra D."/>
            <person name="Gonzalez J."/>
            <person name="Henrissat B."/>
            <person name="Kuo A."/>
            <person name="Liang C."/>
            <person name="Lipzen A."/>
            <person name="Lutzoni F."/>
            <person name="Magnuson J."/>
            <person name="Mondo S."/>
            <person name="Nolan M."/>
            <person name="Ohm R."/>
            <person name="Pangilinan J."/>
            <person name="Park H.-J."/>
            <person name="Ramirez L."/>
            <person name="Alfaro M."/>
            <person name="Sun H."/>
            <person name="Tritt A."/>
            <person name="Yoshinaga Y."/>
            <person name="Zwiers L.-H."/>
            <person name="Turgeon B."/>
            <person name="Goodwin S."/>
            <person name="Spatafora J."/>
            <person name="Crous P."/>
            <person name="Grigoriev I."/>
        </authorList>
    </citation>
    <scope>NUCLEOTIDE SEQUENCE</scope>
    <source>
        <strain evidence="9">CBS 125425</strain>
    </source>
</reference>
<feature type="region of interest" description="N-terminal hotdog fold" evidence="6">
    <location>
        <begin position="945"/>
        <end position="1086"/>
    </location>
</feature>
<dbReference type="Gene3D" id="3.40.50.720">
    <property type="entry name" value="NAD(P)-binding Rossmann-like Domain"/>
    <property type="match status" value="1"/>
</dbReference>
<evidence type="ECO:0000256" key="5">
    <source>
        <dbReference type="ARBA" id="ARBA00023268"/>
    </source>
</evidence>
<dbReference type="InterPro" id="IPR014031">
    <property type="entry name" value="Ketoacyl_synth_C"/>
</dbReference>
<accession>A0A9P4V1E7</accession>
<feature type="domain" description="PKS/mFAS DH" evidence="8">
    <location>
        <begin position="945"/>
        <end position="1252"/>
    </location>
</feature>
<dbReference type="PROSITE" id="PS52019">
    <property type="entry name" value="PKS_MFAS_DH"/>
    <property type="match status" value="1"/>
</dbReference>
<dbReference type="InterPro" id="IPR018201">
    <property type="entry name" value="Ketoacyl_synth_AS"/>
</dbReference>
<keyword evidence="5" id="KW-0511">Multifunctional enzyme</keyword>
<keyword evidence="10" id="KW-1185">Reference proteome</keyword>
<evidence type="ECO:0000256" key="6">
    <source>
        <dbReference type="PROSITE-ProRule" id="PRU01363"/>
    </source>
</evidence>
<dbReference type="SUPFAM" id="SSF55048">
    <property type="entry name" value="Probable ACP-binding domain of malonyl-CoA ACP transacylase"/>
    <property type="match status" value="1"/>
</dbReference>
<dbReference type="GO" id="GO:0004315">
    <property type="term" value="F:3-oxoacyl-[acyl-carrier-protein] synthase activity"/>
    <property type="evidence" value="ECO:0007669"/>
    <property type="project" value="InterPro"/>
</dbReference>
<evidence type="ECO:0000256" key="4">
    <source>
        <dbReference type="ARBA" id="ARBA00023002"/>
    </source>
</evidence>
<dbReference type="Pfam" id="PF00550">
    <property type="entry name" value="PP-binding"/>
    <property type="match status" value="1"/>
</dbReference>
<dbReference type="PROSITE" id="PS00012">
    <property type="entry name" value="PHOSPHOPANTETHEINE"/>
    <property type="match status" value="1"/>
</dbReference>
<evidence type="ECO:0000313" key="9">
    <source>
        <dbReference type="EMBL" id="KAF2734444.1"/>
    </source>
</evidence>
<dbReference type="InterPro" id="IPR049552">
    <property type="entry name" value="PKS_DH_N"/>
</dbReference>
<dbReference type="Pfam" id="PF16197">
    <property type="entry name" value="KAsynt_C_assoc"/>
    <property type="match status" value="1"/>
</dbReference>
<dbReference type="InterPro" id="IPR016035">
    <property type="entry name" value="Acyl_Trfase/lysoPLipase"/>
</dbReference>
<dbReference type="InterPro" id="IPR049900">
    <property type="entry name" value="PKS_mFAS_DH"/>
</dbReference>
<dbReference type="InterPro" id="IPR016039">
    <property type="entry name" value="Thiolase-like"/>
</dbReference>
<dbReference type="Pfam" id="PF02801">
    <property type="entry name" value="Ketoacyl-synt_C"/>
    <property type="match status" value="1"/>
</dbReference>
<dbReference type="Proteomes" id="UP000799444">
    <property type="component" value="Unassembled WGS sequence"/>
</dbReference>
<sequence>MPHRTGDMSSQEESALEPIAICGMACRLPGGVDSASSLWEMLINKRTGQTPKVPESRFNIDAHYHENQERPGSFNVMGGYFIDGRPQDFDPTAFGMTPIEAQWLDPQQRRMLEVTYECLESAGIPLDVISGSNTAVFVGSFTSDYQQMSTRDPDFRHNYVATGVDPGIISNRIGNVFNLNGPSFTINTACSSSVYAIHNACHALRARDSDSAIAGGVNLIMTVDQHMNTAKLGILSPTSTCHTFDASADGYGRAEGAGALFLKRLSDAIRDGDPVRGVIRSSAVNTNGKVDGMGITHPSAKGQERVVRLAYKKANLDPNRTIYAELHGTGTPVGDPIEARATANAMNDTRSTSSPLFLGAIKPNIGHSEAASGIFAVMKAALMTEAAVIPGVALLDKLNPNILEEEWNVKVNVDTIGWPEPYLPRRASVSSFGYGGTNGHIIVESVESLYPWYQHGKSKDEVSQEHASSRPFLLCFSAHDKSTLSRNVEAVGKVASRYHLTDLAYTLNMRRTRHTVRAFAVAREGDEAAAFVPSVIQSGTSRSGSFNIGFLFTGQGAQWAGMGQHALRNFPPLLQTIRRLDGILARLNPRPSLVLEDFLLGDPLVTSKTINNAEIAQPLCTAIQIALVDLLSEWDITPSVSVGHSSGEIGAAYAAGLLSAPEAIITAYCRGMAVKESAPTGSMLAVGLGAEQVDTLLSDFEGRIFVACENSPSSVTLSGLPEDVADVKARFDAAGIFVRELKTGRAYHSPHMSKVGVVYEAKLKEALMTLDRDDLAWTRPRTGMVSSVTGSVIVAHHLPCEYWSANLRQRVLFDTAVTAIGTNSEFASCKTFVEIGPHSALAGPFKQIRQAHNFEQLAYLPSLVRQENDTEQLLSVAGSLFLSGFPVDLDAVNSEEPNYGLHGYRKQKSKHLLVDLPPYQWNYAKQYWAEPRPSAEQRSLTHARHDLLGRKVAGLSNTSQVWRNILRHRDIPWLADHKLTLQHLGGTAIFPAAGHMSLAIEALRQTLEGNAETALLESVTLRDVDIKTALVIPDTDNGVETLVRFEKLPSAFSGNQDWYSFYVESLSDSEWTLHCQGKIFTSHRREPSQACPVDQTTLTQRVPGKRWYDAFDRVGFNYGSTFQQVRTVRTDRKVHHAAGDVNVLQESPAMKGESRYILHPSTVDACLQLIIISIHAGKHKEIPYGVVPTRIEEATLVMPGSDDVALGNAIAWTDEFEGRYFGTHTQLFGPSGKMLLDIKNLRCVAYEAAIPQDAPEKGDPLPFSAVEWLPDLLDVKAAQVHTLFQGCEARSEVLMRLVRLATHRSRATKVLVCGNPDDPCIYGVASATSAEAKLVVSFAQKEYEARDHGERIVFKSWDDALNDKYDLIVADEHAVSSNLVQTLVNQGALTLIHSPTPLPDRVVEPVLEFTIFDHHFCVTAGQQPPPLNGWPQEIHVLGDNQEGSDDLVEALQKHVSSTSARYLRDFNPVANTGLVINDSDGMLFPKLDEATFTALRRVLSAGIPSLWLTRGAQKGSNVGSAMALGLLRVIRSEQATAKIVLLDTDDWDDLMNISKIIIQKMTALSQGTCEDDEFWLHEGVLHIPRIRSNVNLNSQWTTSSSKFLTMPMPRGQKLTGRIADHQLVFQPSASTNPELSSDEIEIQVNASVAQKGPNSSFLVYGQVLRTESSTGSSMIGQSVVGITCETFTSTVSTNFYSTINVDLDPFKLLASLSPILDAVSIESAIHFSSKDKVLLLPGPEELTKALIKLAELRQWNLCVVRPAVSREMYDTQLVSDKHGYKMYKDDEFLTLCAQEKPDVIIAHDFSLVSQEAWRCIKPSGRFILHDSIVTSALDSLPFTRGAAFLPVSLKATLSKNPSFAKELVKKAVSLFESSEDFLNAKFETLDVHDICDVQEIHRHHSPVIKYTYDECDVKMTPQPKKLQLSPDATYFLVGCLGGLGRSLTRFMFEHGARHFTFLSRSGADKSEAADIVTSLQEQGALVDIFRADVSDEVEVKRIVSAIHIERPIRGVVHAAMVLKDGLFEQMDYSSFAAAIEPKANGALSLHNAFSGINLDFFVMTSSISAVLGNPGQANYSAANSFLDALAFHRNKKGLAATSLALPMVLDVGVVAESDSLETQLTRKGLYGIDEYEMLRGFEVAMSQPVPQPGQDIQPSDSQIIMGLEPSELAKAVSAIDVSDAYWYTDPRLKHVRSALERITTASGPSTQSNTFMQDYKTAMAQSQDKGLSVIAQHIAKRVSSILMIPVEDFELNGPSIASYGLDSMIGAEMRTWLFKEFGLDFPFQKLLATTLSFVALARVVAEVLDSRE</sequence>
<feature type="region of interest" description="C-terminal hotdog fold" evidence="6">
    <location>
        <begin position="1099"/>
        <end position="1252"/>
    </location>
</feature>
<gene>
    <name evidence="9" type="ORF">EJ04DRAFT_576956</name>
</gene>
<dbReference type="SMART" id="SM00826">
    <property type="entry name" value="PKS_DH"/>
    <property type="match status" value="1"/>
</dbReference>
<evidence type="ECO:0000256" key="2">
    <source>
        <dbReference type="ARBA" id="ARBA00022553"/>
    </source>
</evidence>
<dbReference type="InterPro" id="IPR006162">
    <property type="entry name" value="Ppantetheine_attach_site"/>
</dbReference>
<dbReference type="SUPFAM" id="SSF52151">
    <property type="entry name" value="FabD/lysophospholipase-like"/>
    <property type="match status" value="1"/>
</dbReference>
<keyword evidence="4" id="KW-0560">Oxidoreductase</keyword>
<organism evidence="9 10">
    <name type="scientific">Polyplosphaeria fusca</name>
    <dbReference type="NCBI Taxonomy" id="682080"/>
    <lineage>
        <taxon>Eukaryota</taxon>
        <taxon>Fungi</taxon>
        <taxon>Dikarya</taxon>
        <taxon>Ascomycota</taxon>
        <taxon>Pezizomycotina</taxon>
        <taxon>Dothideomycetes</taxon>
        <taxon>Pleosporomycetidae</taxon>
        <taxon>Pleosporales</taxon>
        <taxon>Tetraplosphaeriaceae</taxon>
        <taxon>Polyplosphaeria</taxon>
    </lineage>
</organism>
<dbReference type="InterPro" id="IPR036291">
    <property type="entry name" value="NAD(P)-bd_dom_sf"/>
</dbReference>
<dbReference type="InterPro" id="IPR014043">
    <property type="entry name" value="Acyl_transferase_dom"/>
</dbReference>
<dbReference type="SUPFAM" id="SSF53901">
    <property type="entry name" value="Thiolase-like"/>
    <property type="match status" value="1"/>
</dbReference>
<dbReference type="Pfam" id="PF08659">
    <property type="entry name" value="KR"/>
    <property type="match status" value="1"/>
</dbReference>
<keyword evidence="2" id="KW-0597">Phosphoprotein</keyword>
<dbReference type="Pfam" id="PF21089">
    <property type="entry name" value="PKS_DH_N"/>
    <property type="match status" value="1"/>
</dbReference>
<evidence type="ECO:0000259" key="7">
    <source>
        <dbReference type="PROSITE" id="PS52004"/>
    </source>
</evidence>
<dbReference type="Pfam" id="PF00109">
    <property type="entry name" value="ketoacyl-synt"/>
    <property type="match status" value="1"/>
</dbReference>
<evidence type="ECO:0000256" key="3">
    <source>
        <dbReference type="ARBA" id="ARBA00022679"/>
    </source>
</evidence>
<dbReference type="SMART" id="SM00827">
    <property type="entry name" value="PKS_AT"/>
    <property type="match status" value="1"/>
</dbReference>
<feature type="domain" description="Ketosynthase family 3 (KS3)" evidence="7">
    <location>
        <begin position="16"/>
        <end position="445"/>
    </location>
</feature>
<feature type="active site" description="Proton acceptor; for dehydratase activity" evidence="6">
    <location>
        <position position="977"/>
    </location>
</feature>
<dbReference type="Pfam" id="PF00698">
    <property type="entry name" value="Acyl_transf_1"/>
    <property type="match status" value="1"/>
</dbReference>
<dbReference type="GO" id="GO:0004312">
    <property type="term" value="F:fatty acid synthase activity"/>
    <property type="evidence" value="ECO:0007669"/>
    <property type="project" value="TreeGrafter"/>
</dbReference>
<dbReference type="CDD" id="cd00833">
    <property type="entry name" value="PKS"/>
    <property type="match status" value="1"/>
</dbReference>
<dbReference type="InterPro" id="IPR014030">
    <property type="entry name" value="Ketoacyl_synth_N"/>
</dbReference>
<dbReference type="OrthoDB" id="329835at2759"/>
<dbReference type="InterPro" id="IPR042104">
    <property type="entry name" value="PKS_dehydratase_sf"/>
</dbReference>
<dbReference type="InterPro" id="IPR050091">
    <property type="entry name" value="PKS_NRPS_Biosynth_Enz"/>
</dbReference>
<comment type="caution">
    <text evidence="9">The sequence shown here is derived from an EMBL/GenBank/DDBJ whole genome shotgun (WGS) entry which is preliminary data.</text>
</comment>
<dbReference type="InterPro" id="IPR049551">
    <property type="entry name" value="PKS_DH_C"/>
</dbReference>
<dbReference type="PANTHER" id="PTHR43775:SF29">
    <property type="entry name" value="ASPERFURANONE POLYKETIDE SYNTHASE AFOG-RELATED"/>
    <property type="match status" value="1"/>
</dbReference>
<dbReference type="SMART" id="SM00825">
    <property type="entry name" value="PKS_KS"/>
    <property type="match status" value="1"/>
</dbReference>
<dbReference type="InterPro" id="IPR013968">
    <property type="entry name" value="PKS_KR"/>
</dbReference>
<evidence type="ECO:0000256" key="1">
    <source>
        <dbReference type="ARBA" id="ARBA00022450"/>
    </source>
</evidence>
<dbReference type="InterPro" id="IPR032821">
    <property type="entry name" value="PKS_assoc"/>
</dbReference>
<dbReference type="InterPro" id="IPR016036">
    <property type="entry name" value="Malonyl_transacylase_ACP-bd"/>
</dbReference>
<dbReference type="InterPro" id="IPR020807">
    <property type="entry name" value="PKS_DH"/>
</dbReference>
<dbReference type="GO" id="GO:0006633">
    <property type="term" value="P:fatty acid biosynthetic process"/>
    <property type="evidence" value="ECO:0007669"/>
    <property type="project" value="InterPro"/>
</dbReference>
<dbReference type="SUPFAM" id="SSF51735">
    <property type="entry name" value="NAD(P)-binding Rossmann-fold domains"/>
    <property type="match status" value="1"/>
</dbReference>
<proteinExistence type="predicted"/>
<dbReference type="InterPro" id="IPR009081">
    <property type="entry name" value="PP-bd_ACP"/>
</dbReference>
<dbReference type="PROSITE" id="PS52004">
    <property type="entry name" value="KS3_2"/>
    <property type="match status" value="1"/>
</dbReference>